<reference evidence="2 3" key="1">
    <citation type="journal article" date="2008" name="Proc. Natl. Acad. Sci. U.S.A.">
        <title>The genome of Cyanothece 51142, a unicellular diazotrophic cyanobacterium important in the marine nitrogen cycle.</title>
        <authorList>
            <person name="Welsh E.A."/>
            <person name="Liberton M."/>
            <person name="Stoeckel J."/>
            <person name="Loh T."/>
            <person name="Elvitigala T."/>
            <person name="Wang C."/>
            <person name="Wollam A."/>
            <person name="Fulton R.S."/>
            <person name="Clifton S.W."/>
            <person name="Jacobs J.M."/>
            <person name="Aurora R."/>
            <person name="Ghosh B.K."/>
            <person name="Sherman L.A."/>
            <person name="Smith R.D."/>
            <person name="Wilson R.K."/>
            <person name="Pakrasi H.B."/>
        </authorList>
    </citation>
    <scope>NUCLEOTIDE SEQUENCE [LARGE SCALE GENOMIC DNA]</scope>
    <source>
        <strain evidence="3">ATCC 51142 / BH68</strain>
    </source>
</reference>
<accession>B1X2L3</accession>
<dbReference type="EMBL" id="CP000807">
    <property type="protein sequence ID" value="ACB54374.1"/>
    <property type="molecule type" value="Genomic_DNA"/>
</dbReference>
<feature type="transmembrane region" description="Helical" evidence="1">
    <location>
        <begin position="179"/>
        <end position="200"/>
    </location>
</feature>
<feature type="transmembrane region" description="Helical" evidence="1">
    <location>
        <begin position="54"/>
        <end position="71"/>
    </location>
</feature>
<name>B1X2L3_CROS5</name>
<feature type="transmembrane region" description="Helical" evidence="1">
    <location>
        <begin position="31"/>
        <end position="48"/>
    </location>
</feature>
<feature type="transmembrane region" description="Helical" evidence="1">
    <location>
        <begin position="83"/>
        <end position="101"/>
    </location>
</feature>
<evidence type="ECO:0000256" key="1">
    <source>
        <dbReference type="SAM" id="Phobius"/>
    </source>
</evidence>
<dbReference type="STRING" id="43989.cce_5028"/>
<protein>
    <submittedName>
        <fullName evidence="2">Uncharacterized protein</fullName>
    </submittedName>
</protein>
<dbReference type="eggNOG" id="ENOG50341A8">
    <property type="taxonomic scope" value="Bacteria"/>
</dbReference>
<evidence type="ECO:0000313" key="3">
    <source>
        <dbReference type="Proteomes" id="UP000001203"/>
    </source>
</evidence>
<dbReference type="RefSeq" id="WP_009546213.1">
    <property type="nucleotide sequence ID" value="NC_010547.1"/>
</dbReference>
<dbReference type="Proteomes" id="UP000001203">
    <property type="component" value="Chromosome linear"/>
</dbReference>
<keyword evidence="1" id="KW-0472">Membrane</keyword>
<dbReference type="KEGG" id="cyt:cce_5028"/>
<proteinExistence type="predicted"/>
<feature type="transmembrane region" description="Helical" evidence="1">
    <location>
        <begin position="121"/>
        <end position="139"/>
    </location>
</feature>
<dbReference type="AlphaFoldDB" id="B1X2L3"/>
<evidence type="ECO:0000313" key="2">
    <source>
        <dbReference type="EMBL" id="ACB54374.1"/>
    </source>
</evidence>
<feature type="transmembrane region" description="Helical" evidence="1">
    <location>
        <begin position="146"/>
        <end position="167"/>
    </location>
</feature>
<keyword evidence="1" id="KW-1133">Transmembrane helix</keyword>
<dbReference type="OrthoDB" id="9997133at2"/>
<sequence>MYSQMMESKKTKLTWFDEKWKTLVPKWMKPILPKWQISVGLITLMGFISESQTYVELVGLFWASLTFAFIFRELKKYLGNQGWLIYAFHLILSISVSKPALAQATGGACTNSGLFGDVTNFISSLFSTISFGGTSTTTLSTLLCQVVGFLALALVLGFVGSIGYVAYQVGFQRQPISTTLEPLMGFLIFAGGSSVIISVIV</sequence>
<gene>
    <name evidence="2" type="ordered locus">cce_5028</name>
</gene>
<keyword evidence="1" id="KW-0812">Transmembrane</keyword>
<keyword evidence="3" id="KW-1185">Reference proteome</keyword>
<dbReference type="HOGENOM" id="CLU_1358569_0_0_3"/>
<organism evidence="2 3">
    <name type="scientific">Crocosphaera subtropica (strain ATCC 51142 / BH68)</name>
    <name type="common">Cyanothece sp. (strain ATCC 51142)</name>
    <dbReference type="NCBI Taxonomy" id="43989"/>
    <lineage>
        <taxon>Bacteria</taxon>
        <taxon>Bacillati</taxon>
        <taxon>Cyanobacteriota</taxon>
        <taxon>Cyanophyceae</taxon>
        <taxon>Oscillatoriophycideae</taxon>
        <taxon>Chroococcales</taxon>
        <taxon>Aphanothecaceae</taxon>
        <taxon>Crocosphaera</taxon>
        <taxon>Crocosphaera subtropica</taxon>
    </lineage>
</organism>